<reference evidence="1" key="1">
    <citation type="journal article" date="2015" name="Nature">
        <title>Complex archaea that bridge the gap between prokaryotes and eukaryotes.</title>
        <authorList>
            <person name="Spang A."/>
            <person name="Saw J.H."/>
            <person name="Jorgensen S.L."/>
            <person name="Zaremba-Niedzwiedzka K."/>
            <person name="Martijn J."/>
            <person name="Lind A.E."/>
            <person name="van Eijk R."/>
            <person name="Schleper C."/>
            <person name="Guy L."/>
            <person name="Ettema T.J."/>
        </authorList>
    </citation>
    <scope>NUCLEOTIDE SEQUENCE</scope>
</reference>
<dbReference type="EMBL" id="LAZR01007885">
    <property type="protein sequence ID" value="KKM82299.1"/>
    <property type="molecule type" value="Genomic_DNA"/>
</dbReference>
<evidence type="ECO:0000313" key="1">
    <source>
        <dbReference type="EMBL" id="KKM82299.1"/>
    </source>
</evidence>
<accession>A0A0F9KJL3</accession>
<proteinExistence type="predicted"/>
<gene>
    <name evidence="1" type="ORF">LCGC14_1321050</name>
</gene>
<sequence length="91" mass="10199">MDKLINGHRIAVLGNRVAVLADTSKCGHTHDVGDERFLIKWGYGTIDGSPHSEFTDLPRVSSFVCVGEHYPDEDTDADALWSKAEQWVREE</sequence>
<comment type="caution">
    <text evidence="1">The sequence shown here is derived from an EMBL/GenBank/DDBJ whole genome shotgun (WGS) entry which is preliminary data.</text>
</comment>
<name>A0A0F9KJL3_9ZZZZ</name>
<dbReference type="AlphaFoldDB" id="A0A0F9KJL3"/>
<organism evidence="1">
    <name type="scientific">marine sediment metagenome</name>
    <dbReference type="NCBI Taxonomy" id="412755"/>
    <lineage>
        <taxon>unclassified sequences</taxon>
        <taxon>metagenomes</taxon>
        <taxon>ecological metagenomes</taxon>
    </lineage>
</organism>
<protein>
    <submittedName>
        <fullName evidence="1">Uncharacterized protein</fullName>
    </submittedName>
</protein>